<gene>
    <name evidence="1" type="ORF">Harman_11510</name>
</gene>
<evidence type="ECO:0000313" key="1">
    <source>
        <dbReference type="EMBL" id="GCF13216.1"/>
    </source>
</evidence>
<reference evidence="1 2" key="1">
    <citation type="submission" date="2019-02" db="EMBL/GenBank/DDBJ databases">
        <title>Haloarcula mannanilyticum sp. nov., a mannan degrading haloarchaeon isolated from commercial salt.</title>
        <authorList>
            <person name="Enomoto S."/>
            <person name="Shimane Y."/>
            <person name="Kamekura M."/>
            <person name="Ito T."/>
            <person name="Moriya O."/>
            <person name="Ihara K."/>
            <person name="Takahashi-Ando N."/>
            <person name="Fukushima Y."/>
            <person name="Yoshida Y."/>
            <person name="Usama R."/>
            <person name="Takai K."/>
            <person name="Minegishi H."/>
        </authorList>
    </citation>
    <scope>NUCLEOTIDE SEQUENCE [LARGE SCALE GENOMIC DNA]</scope>
    <source>
        <strain evidence="1 2">MD130-1</strain>
    </source>
</reference>
<dbReference type="AlphaFoldDB" id="A0A4C2EFG6"/>
<name>A0A4C2EFG6_9EURY</name>
<dbReference type="Proteomes" id="UP000304382">
    <property type="component" value="Unassembled WGS sequence"/>
</dbReference>
<sequence>MRSADATFTLARADSADEEVIAEQVMASGRFAAYNGEFRNAYPFLSGNVHRVVIETGERTVDGVLGDDTNSR</sequence>
<dbReference type="EMBL" id="BIXZ01000001">
    <property type="protein sequence ID" value="GCF13216.1"/>
    <property type="molecule type" value="Genomic_DNA"/>
</dbReference>
<proteinExistence type="predicted"/>
<evidence type="ECO:0000313" key="2">
    <source>
        <dbReference type="Proteomes" id="UP000304382"/>
    </source>
</evidence>
<keyword evidence="2" id="KW-1185">Reference proteome</keyword>
<organism evidence="1 2">
    <name type="scientific">Haloarcula mannanilytica</name>
    <dbReference type="NCBI Taxonomy" id="2509225"/>
    <lineage>
        <taxon>Archaea</taxon>
        <taxon>Methanobacteriati</taxon>
        <taxon>Methanobacteriota</taxon>
        <taxon>Stenosarchaea group</taxon>
        <taxon>Halobacteria</taxon>
        <taxon>Halobacteriales</taxon>
        <taxon>Haloarculaceae</taxon>
        <taxon>Haloarcula</taxon>
    </lineage>
</organism>
<protein>
    <submittedName>
        <fullName evidence="1">Uncharacterized protein</fullName>
    </submittedName>
</protein>
<accession>A0A4C2EFG6</accession>
<comment type="caution">
    <text evidence="1">The sequence shown here is derived from an EMBL/GenBank/DDBJ whole genome shotgun (WGS) entry which is preliminary data.</text>
</comment>